<dbReference type="AlphaFoldDB" id="A0ABD6W6G9"/>
<gene>
    <name evidence="1" type="ORF">C5C04_11505</name>
    <name evidence="2" type="ORF">C5C40_15240</name>
</gene>
<proteinExistence type="predicted"/>
<keyword evidence="4" id="KW-1185">Reference proteome</keyword>
<dbReference type="Proteomes" id="UP000237881">
    <property type="component" value="Unassembled WGS sequence"/>
</dbReference>
<organism evidence="1 3">
    <name type="scientific">Rathayibacter rathayi</name>
    <name type="common">Corynebacterium rathayi</name>
    <dbReference type="NCBI Taxonomy" id="33887"/>
    <lineage>
        <taxon>Bacteria</taxon>
        <taxon>Bacillati</taxon>
        <taxon>Actinomycetota</taxon>
        <taxon>Actinomycetes</taxon>
        <taxon>Micrococcales</taxon>
        <taxon>Microbacteriaceae</taxon>
        <taxon>Rathayibacter</taxon>
    </lineage>
</organism>
<evidence type="ECO:0000313" key="2">
    <source>
        <dbReference type="EMBL" id="PPH71278.1"/>
    </source>
</evidence>
<dbReference type="Proteomes" id="UP000239698">
    <property type="component" value="Unassembled WGS sequence"/>
</dbReference>
<dbReference type="EMBL" id="PSVT01000059">
    <property type="protein sequence ID" value="PPH71278.1"/>
    <property type="molecule type" value="Genomic_DNA"/>
</dbReference>
<evidence type="ECO:0000313" key="4">
    <source>
        <dbReference type="Proteomes" id="UP000239698"/>
    </source>
</evidence>
<dbReference type="EMBL" id="PSUL01000029">
    <property type="protein sequence ID" value="PPF11956.1"/>
    <property type="molecule type" value="Genomic_DNA"/>
</dbReference>
<sequence length="70" mass="7701">MNRDATLILRELADEPLSLQALSMRSGVRPDVVSATCAALCRIGAMEMTPDLRASANFMQIRQMIPMAHL</sequence>
<evidence type="ECO:0008006" key="5">
    <source>
        <dbReference type="Google" id="ProtNLM"/>
    </source>
</evidence>
<reference evidence="3 4" key="1">
    <citation type="submission" date="2018-02" db="EMBL/GenBank/DDBJ databases">
        <title>Bacteriophage NCPPB3778 and a type I-E CRISPR drive the evolution of the US Biological Select Agent, Rathayibacter toxicus.</title>
        <authorList>
            <person name="Davis E.W.II."/>
            <person name="Tabima J.F."/>
            <person name="Weisberg A.J."/>
            <person name="Lopes L.D."/>
            <person name="Wiseman M.S."/>
            <person name="Wiseman M.S."/>
            <person name="Pupko T."/>
            <person name="Belcher M.S."/>
            <person name="Sechler A.J."/>
            <person name="Tancos M.A."/>
            <person name="Schroeder B.K."/>
            <person name="Murray T.D."/>
            <person name="Luster D.G."/>
            <person name="Schneider W.L."/>
            <person name="Rogers E."/>
            <person name="Andreote F.D."/>
            <person name="Grunwald N.J."/>
            <person name="Putnam M.L."/>
            <person name="Chang J.H."/>
        </authorList>
    </citation>
    <scope>NUCLEOTIDE SEQUENCE [LARGE SCALE GENOMIC DNA]</scope>
    <source>
        <strain evidence="2 4">AY1D6</strain>
        <strain evidence="1 3">AY1I9</strain>
    </source>
</reference>
<protein>
    <recommendedName>
        <fullName evidence="5">MarR family transcriptional regulator</fullName>
    </recommendedName>
</protein>
<evidence type="ECO:0000313" key="1">
    <source>
        <dbReference type="EMBL" id="PPF11956.1"/>
    </source>
</evidence>
<comment type="caution">
    <text evidence="1">The sequence shown here is derived from an EMBL/GenBank/DDBJ whole genome shotgun (WGS) entry which is preliminary data.</text>
</comment>
<name>A0ABD6W6G9_RATRA</name>
<accession>A0ABD6W6G9</accession>
<evidence type="ECO:0000313" key="3">
    <source>
        <dbReference type="Proteomes" id="UP000237881"/>
    </source>
</evidence>